<name>A0A0L0GCX9_9EUKA</name>
<keyword evidence="2" id="KW-1185">Reference proteome</keyword>
<organism evidence="1 2">
    <name type="scientific">Sphaeroforma arctica JP610</name>
    <dbReference type="NCBI Taxonomy" id="667725"/>
    <lineage>
        <taxon>Eukaryota</taxon>
        <taxon>Ichthyosporea</taxon>
        <taxon>Ichthyophonida</taxon>
        <taxon>Sphaeroforma</taxon>
    </lineage>
</organism>
<accession>A0A0L0GCX9</accession>
<dbReference type="RefSeq" id="XP_014159975.1">
    <property type="nucleotide sequence ID" value="XM_014304500.1"/>
</dbReference>
<dbReference type="EMBL" id="KQ241669">
    <property type="protein sequence ID" value="KNC86073.1"/>
    <property type="molecule type" value="Genomic_DNA"/>
</dbReference>
<proteinExistence type="predicted"/>
<evidence type="ECO:0000313" key="2">
    <source>
        <dbReference type="Proteomes" id="UP000054560"/>
    </source>
</evidence>
<evidence type="ECO:0000313" key="1">
    <source>
        <dbReference type="EMBL" id="KNC86073.1"/>
    </source>
</evidence>
<reference evidence="1 2" key="1">
    <citation type="submission" date="2011-02" db="EMBL/GenBank/DDBJ databases">
        <title>The Genome Sequence of Sphaeroforma arctica JP610.</title>
        <authorList>
            <consortium name="The Broad Institute Genome Sequencing Platform"/>
            <person name="Russ C."/>
            <person name="Cuomo C."/>
            <person name="Young S.K."/>
            <person name="Zeng Q."/>
            <person name="Gargeya S."/>
            <person name="Alvarado L."/>
            <person name="Berlin A."/>
            <person name="Chapman S.B."/>
            <person name="Chen Z."/>
            <person name="Freedman E."/>
            <person name="Gellesch M."/>
            <person name="Goldberg J."/>
            <person name="Griggs A."/>
            <person name="Gujja S."/>
            <person name="Heilman E."/>
            <person name="Heiman D."/>
            <person name="Howarth C."/>
            <person name="Mehta T."/>
            <person name="Neiman D."/>
            <person name="Pearson M."/>
            <person name="Roberts A."/>
            <person name="Saif S."/>
            <person name="Shea T."/>
            <person name="Shenoy N."/>
            <person name="Sisk P."/>
            <person name="Stolte C."/>
            <person name="Sykes S."/>
            <person name="White J."/>
            <person name="Yandava C."/>
            <person name="Burger G."/>
            <person name="Gray M.W."/>
            <person name="Holland P.W.H."/>
            <person name="King N."/>
            <person name="Lang F.B.F."/>
            <person name="Roger A.J."/>
            <person name="Ruiz-Trillo I."/>
            <person name="Haas B."/>
            <person name="Nusbaum C."/>
            <person name="Birren B."/>
        </authorList>
    </citation>
    <scope>NUCLEOTIDE SEQUENCE [LARGE SCALE GENOMIC DNA]</scope>
    <source>
        <strain evidence="1 2">JP610</strain>
    </source>
</reference>
<sequence length="615" mass="68111">MAPLARRVVSFRGLFSLNKSKKIAESVVKDLGCTSNLPASLNTVEVATGPRLKSISEAPLVNCVDSNSQVSCEGEIEKLTSALKSTNPYTDNLTLSVVSALDIQDKEVDITDCLSDCIDTHSDSSGLISEVEMAEFAMQTTVSNCRNLGELQTGQRVIKCNTFPNKSDDVEDECAEPENTLKTSELSPRGYTVSDISDPEHHTLKWSRHIKPIDGQRRASSIHGRVASPIELLSPRSRRTTLMSSSDMNLHCIKSCNTSVKAVERNKWVGTVVQLLQDSESGDGSKRSRVSDPDNQINIKSKLDSEQAQYLQMEIASLYTLPAVTRSLSPAAGVPYKAATVRILRQASHNAVLDNQPRIWRENEHPGMKKRATSLRVAKHPIGSNVKEYTKIRSQPKPEKPRATIAGLKRQGSIPAADLSLNGFHRVHEKPSSIEHKIAVKRAARQTKFALQTTGEFNSLLDIRGSSFSGCDSSRTLRAHSYTPREMPSTVNKMQTPSNRKTYHGGNTYATLRSVPSLTAVTPEKSQFRKSPGDTRWLPARRAVFKPRVLLNTATTLHTTYGEEYDRTPCTVSTLTRTEFRELMAFKVNEMLVHCNSEQSISFASFLSARRPRKN</sequence>
<dbReference type="GeneID" id="25902269"/>
<dbReference type="AlphaFoldDB" id="A0A0L0GCX9"/>
<protein>
    <submittedName>
        <fullName evidence="1">Uncharacterized protein</fullName>
    </submittedName>
</protein>
<dbReference type="Proteomes" id="UP000054560">
    <property type="component" value="Unassembled WGS sequence"/>
</dbReference>
<gene>
    <name evidence="1" type="ORF">SARC_01765</name>
</gene>